<dbReference type="Gene3D" id="2.40.70.10">
    <property type="entry name" value="Acid Proteases"/>
    <property type="match status" value="1"/>
</dbReference>
<proteinExistence type="predicted"/>
<keyword evidence="1" id="KW-0175">Coiled coil</keyword>
<evidence type="ECO:0000313" key="3">
    <source>
        <dbReference type="Proteomes" id="UP001165069"/>
    </source>
</evidence>
<feature type="coiled-coil region" evidence="1">
    <location>
        <begin position="32"/>
        <end position="62"/>
    </location>
</feature>
<dbReference type="CDD" id="cd05483">
    <property type="entry name" value="retropepsin_like_bacteria"/>
    <property type="match status" value="1"/>
</dbReference>
<organism evidence="2 3">
    <name type="scientific">Geothrix limicola</name>
    <dbReference type="NCBI Taxonomy" id="2927978"/>
    <lineage>
        <taxon>Bacteria</taxon>
        <taxon>Pseudomonadati</taxon>
        <taxon>Acidobacteriota</taxon>
        <taxon>Holophagae</taxon>
        <taxon>Holophagales</taxon>
        <taxon>Holophagaceae</taxon>
        <taxon>Geothrix</taxon>
    </lineage>
</organism>
<dbReference type="Pfam" id="PF13650">
    <property type="entry name" value="Asp_protease_2"/>
    <property type="match status" value="1"/>
</dbReference>
<evidence type="ECO:0000313" key="2">
    <source>
        <dbReference type="EMBL" id="GLH74561.1"/>
    </source>
</evidence>
<accession>A0ABQ5QJQ6</accession>
<dbReference type="InterPro" id="IPR034122">
    <property type="entry name" value="Retropepsin-like_bacterial"/>
</dbReference>
<dbReference type="SUPFAM" id="SSF50630">
    <property type="entry name" value="Acid proteases"/>
    <property type="match status" value="1"/>
</dbReference>
<name>A0ABQ5QJQ6_9BACT</name>
<dbReference type="InterPro" id="IPR021109">
    <property type="entry name" value="Peptidase_aspartic_dom_sf"/>
</dbReference>
<dbReference type="Proteomes" id="UP001165069">
    <property type="component" value="Unassembled WGS sequence"/>
</dbReference>
<protein>
    <recommendedName>
        <fullName evidence="4">Peptidase A2 domain-containing protein</fullName>
    </recommendedName>
</protein>
<gene>
    <name evidence="2" type="ORF">GETHLI_30630</name>
</gene>
<evidence type="ECO:0000256" key="1">
    <source>
        <dbReference type="SAM" id="Coils"/>
    </source>
</evidence>
<comment type="caution">
    <text evidence="2">The sequence shown here is derived from an EMBL/GenBank/DDBJ whole genome shotgun (WGS) entry which is preliminary data.</text>
</comment>
<dbReference type="EMBL" id="BSDE01000007">
    <property type="protein sequence ID" value="GLH74561.1"/>
    <property type="molecule type" value="Genomic_DNA"/>
</dbReference>
<reference evidence="2 3" key="1">
    <citation type="journal article" date="2023" name="Antonie Van Leeuwenhoek">
        <title>Mesoterricola silvestris gen. nov., sp. nov., Mesoterricola sediminis sp. nov., Geothrix oryzae sp. nov., Geothrix edaphica sp. nov., Geothrix rubra sp. nov., and Geothrix limicola sp. nov., six novel members of Acidobacteriota isolated from soils.</title>
        <authorList>
            <person name="Itoh H."/>
            <person name="Sugisawa Y."/>
            <person name="Mise K."/>
            <person name="Xu Z."/>
            <person name="Kuniyasu M."/>
            <person name="Ushijima N."/>
            <person name="Kawano K."/>
            <person name="Kobayashi E."/>
            <person name="Shiratori Y."/>
            <person name="Masuda Y."/>
            <person name="Senoo K."/>
        </authorList>
    </citation>
    <scope>NUCLEOTIDE SEQUENCE [LARGE SCALE GENOMIC DNA]</scope>
    <source>
        <strain evidence="2 3">Red804</strain>
    </source>
</reference>
<sequence length="321" mass="35260">MNRFYRGERIEATIERSNAGIKAYNAHVLSVQAETERERAKLDKLLAAIEDLRGKLRAMDLEIKQQPAGVGYEATKRKVDARNALVRQINEETTAARPFIDAYNDLVRRTQLALDQERKKAMGTQDAVNARLAAYSAFTKSGEDVAFFLDLNRVLAEARQGLREHPGDSSLQALVDRARAFRRELATWVMEGQALKPNGLVIVEALAGDEPCWFIVDTGAMDTIVSEEILKAIGQGQQLGKETSLSVVGGMRVTGLACRIPRLSVAGQALSDVVASAVRPSDVGIDGLLGQSFLKLFVYTIDERLPAKLILTRRSPESGTH</sequence>
<keyword evidence="3" id="KW-1185">Reference proteome</keyword>
<evidence type="ECO:0008006" key="4">
    <source>
        <dbReference type="Google" id="ProtNLM"/>
    </source>
</evidence>